<keyword evidence="2" id="KW-1185">Reference proteome</keyword>
<dbReference type="Gene3D" id="3.20.20.140">
    <property type="entry name" value="Metal-dependent hydrolases"/>
    <property type="match status" value="1"/>
</dbReference>
<dbReference type="AlphaFoldDB" id="A0A7Z7ING3"/>
<dbReference type="EMBL" id="OCTY01000002">
    <property type="protein sequence ID" value="SOJ56409.1"/>
    <property type="molecule type" value="Genomic_DNA"/>
</dbReference>
<reference evidence="1 2" key="1">
    <citation type="submission" date="2017-10" db="EMBL/GenBank/DDBJ databases">
        <authorList>
            <consortium name="Urmite Genomes"/>
        </authorList>
    </citation>
    <scope>NUCLEOTIDE SEQUENCE [LARGE SCALE GENOMIC DNA]</scope>
    <source>
        <strain evidence="1 2">FB-527</strain>
    </source>
</reference>
<sequence length="122" mass="13124">MAWTRAAEVALIKPGAVGGLNGWRSPAPPEFAPFWHDVESAGLPIVVHASYPRWTTTLPSGKRRTSLLHGGERFPLDGVRAPEVANMITSLICPGTQTRFAGLRNAGMENGSGWLIRMCSKG</sequence>
<dbReference type="Proteomes" id="UP000554965">
    <property type="component" value="Unassembled WGS sequence"/>
</dbReference>
<comment type="caution">
    <text evidence="1">The sequence shown here is derived from an EMBL/GenBank/DDBJ whole genome shotgun (WGS) entry which is preliminary data.</text>
</comment>
<dbReference type="SUPFAM" id="SSF51556">
    <property type="entry name" value="Metallo-dependent hydrolases"/>
    <property type="match status" value="1"/>
</dbReference>
<protein>
    <recommendedName>
        <fullName evidence="3">Amidohydrolase-related domain-containing protein</fullName>
    </recommendedName>
</protein>
<evidence type="ECO:0000313" key="2">
    <source>
        <dbReference type="Proteomes" id="UP000554965"/>
    </source>
</evidence>
<evidence type="ECO:0000313" key="1">
    <source>
        <dbReference type="EMBL" id="SOJ56409.1"/>
    </source>
</evidence>
<organism evidence="1 2">
    <name type="scientific">Mycobacterium simulans</name>
    <dbReference type="NCBI Taxonomy" id="627089"/>
    <lineage>
        <taxon>Bacteria</taxon>
        <taxon>Bacillati</taxon>
        <taxon>Actinomycetota</taxon>
        <taxon>Actinomycetes</taxon>
        <taxon>Mycobacteriales</taxon>
        <taxon>Mycobacteriaceae</taxon>
        <taxon>Mycobacterium</taxon>
    </lineage>
</organism>
<accession>A0A7Z7ING3</accession>
<evidence type="ECO:0008006" key="3">
    <source>
        <dbReference type="Google" id="ProtNLM"/>
    </source>
</evidence>
<name>A0A7Z7ING3_9MYCO</name>
<proteinExistence type="predicted"/>
<gene>
    <name evidence="1" type="ORF">MSIMFB_03886</name>
</gene>
<dbReference type="InterPro" id="IPR032466">
    <property type="entry name" value="Metal_Hydrolase"/>
</dbReference>